<keyword evidence="1" id="KW-0723">Serine/threonine-protein kinase</keyword>
<organism evidence="7 8">
    <name type="scientific">Adineta ricciae</name>
    <name type="common">Rotifer</name>
    <dbReference type="NCBI Taxonomy" id="249248"/>
    <lineage>
        <taxon>Eukaryota</taxon>
        <taxon>Metazoa</taxon>
        <taxon>Spiralia</taxon>
        <taxon>Gnathifera</taxon>
        <taxon>Rotifera</taxon>
        <taxon>Eurotatoria</taxon>
        <taxon>Bdelloidea</taxon>
        <taxon>Adinetida</taxon>
        <taxon>Adinetidae</taxon>
        <taxon>Adineta</taxon>
    </lineage>
</organism>
<dbReference type="Gene3D" id="3.30.200.20">
    <property type="entry name" value="Phosphorylase Kinase, domain 1"/>
    <property type="match status" value="1"/>
</dbReference>
<keyword evidence="5" id="KW-0067">ATP-binding</keyword>
<dbReference type="EMBL" id="CAJNOR010000022">
    <property type="protein sequence ID" value="CAF0757771.1"/>
    <property type="molecule type" value="Genomic_DNA"/>
</dbReference>
<reference evidence="7" key="1">
    <citation type="submission" date="2021-02" db="EMBL/GenBank/DDBJ databases">
        <authorList>
            <person name="Nowell W R."/>
        </authorList>
    </citation>
    <scope>NUCLEOTIDE SEQUENCE</scope>
</reference>
<dbReference type="Proteomes" id="UP000663828">
    <property type="component" value="Unassembled WGS sequence"/>
</dbReference>
<evidence type="ECO:0000259" key="6">
    <source>
        <dbReference type="Pfam" id="PF00069"/>
    </source>
</evidence>
<evidence type="ECO:0000256" key="3">
    <source>
        <dbReference type="ARBA" id="ARBA00022741"/>
    </source>
</evidence>
<dbReference type="Gene3D" id="1.10.510.10">
    <property type="entry name" value="Transferase(Phosphotransferase) domain 1"/>
    <property type="match status" value="1"/>
</dbReference>
<name>A0A813PYR8_ADIRI</name>
<evidence type="ECO:0000256" key="4">
    <source>
        <dbReference type="ARBA" id="ARBA00022777"/>
    </source>
</evidence>
<evidence type="ECO:0000256" key="1">
    <source>
        <dbReference type="ARBA" id="ARBA00022527"/>
    </source>
</evidence>
<evidence type="ECO:0000313" key="7">
    <source>
        <dbReference type="EMBL" id="CAF0757771.1"/>
    </source>
</evidence>
<accession>A0A813PYR8</accession>
<sequence>MTAVIENQGQWYTTISNNETFTLPIRYQDAHVTGKGAFSIVLQAVDTKTGKYVAIKKVREPFRDVMHAKRAYRELKLLLDFNYPDTQVVQLYNVFTPERDVNNFQTLYFVLNYIDYDLHEAIQCTTFTEEHIKLVIYQLLRGLKLIHSAGIVHYGLTPQNVRIDRCGNVSVSVTIIKITTNFVANFPFNDNSAFNIPSRSWDAPEILTNPAQCSSKVDIWSVGAIMAELILHQPLFCGADHMDYLNQIIDVLGTPDPTKIDEICIPDAASYIKQIPAHPPQDLNNLFGFKYVAENPQPVSGVSPMSIDLLKRLLTFDHRDRPTAAESLAHPFLTDYHDPMDEPTLHPIVDQHQNAEYSVEEWKKIIWQLIQDFVIPSWANESIHDD</sequence>
<evidence type="ECO:0000313" key="8">
    <source>
        <dbReference type="Proteomes" id="UP000663828"/>
    </source>
</evidence>
<dbReference type="InterPro" id="IPR050117">
    <property type="entry name" value="MAPK"/>
</dbReference>
<dbReference type="GO" id="GO:0004674">
    <property type="term" value="F:protein serine/threonine kinase activity"/>
    <property type="evidence" value="ECO:0007669"/>
    <property type="project" value="UniProtKB-KW"/>
</dbReference>
<proteinExistence type="predicted"/>
<keyword evidence="2" id="KW-0808">Transferase</keyword>
<comment type="caution">
    <text evidence="7">The sequence shown here is derived from an EMBL/GenBank/DDBJ whole genome shotgun (WGS) entry which is preliminary data.</text>
</comment>
<gene>
    <name evidence="7" type="ORF">XAT740_LOCUS767</name>
</gene>
<dbReference type="PANTHER" id="PTHR24055">
    <property type="entry name" value="MITOGEN-ACTIVATED PROTEIN KINASE"/>
    <property type="match status" value="1"/>
</dbReference>
<keyword evidence="8" id="KW-1185">Reference proteome</keyword>
<dbReference type="FunFam" id="1.10.510.10:FF:000624">
    <property type="entry name" value="Mitogen-activated protein kinase"/>
    <property type="match status" value="1"/>
</dbReference>
<protein>
    <recommendedName>
        <fullName evidence="6">Protein kinase domain-containing protein</fullName>
    </recommendedName>
</protein>
<dbReference type="Pfam" id="PF00069">
    <property type="entry name" value="Pkinase"/>
    <property type="match status" value="1"/>
</dbReference>
<dbReference type="InterPro" id="IPR000719">
    <property type="entry name" value="Prot_kinase_dom"/>
</dbReference>
<dbReference type="GO" id="GO:0005524">
    <property type="term" value="F:ATP binding"/>
    <property type="evidence" value="ECO:0007669"/>
    <property type="project" value="UniProtKB-KW"/>
</dbReference>
<keyword evidence="3" id="KW-0547">Nucleotide-binding</keyword>
<feature type="domain" description="Protein kinase" evidence="6">
    <location>
        <begin position="27"/>
        <end position="333"/>
    </location>
</feature>
<evidence type="ECO:0000256" key="5">
    <source>
        <dbReference type="ARBA" id="ARBA00022840"/>
    </source>
</evidence>
<dbReference type="InterPro" id="IPR011009">
    <property type="entry name" value="Kinase-like_dom_sf"/>
</dbReference>
<keyword evidence="4" id="KW-0418">Kinase</keyword>
<dbReference type="AlphaFoldDB" id="A0A813PYR8"/>
<evidence type="ECO:0000256" key="2">
    <source>
        <dbReference type="ARBA" id="ARBA00022679"/>
    </source>
</evidence>
<dbReference type="SUPFAM" id="SSF56112">
    <property type="entry name" value="Protein kinase-like (PK-like)"/>
    <property type="match status" value="1"/>
</dbReference>